<name>A0A382AVL0_9ZZZZ</name>
<keyword evidence="1" id="KW-0808">Transferase</keyword>
<accession>A0A382AVL0</accession>
<evidence type="ECO:0000256" key="4">
    <source>
        <dbReference type="SAM" id="MobiDB-lite"/>
    </source>
</evidence>
<dbReference type="SUPFAM" id="SSF89028">
    <property type="entry name" value="Cobalamin adenosyltransferase-like"/>
    <property type="match status" value="1"/>
</dbReference>
<protein>
    <recommendedName>
        <fullName evidence="5">Cobalamin adenosyltransferase-like domain-containing protein</fullName>
    </recommendedName>
</protein>
<dbReference type="EMBL" id="UINC01027033">
    <property type="protein sequence ID" value="SVB05565.1"/>
    <property type="molecule type" value="Genomic_DNA"/>
</dbReference>
<evidence type="ECO:0000256" key="2">
    <source>
        <dbReference type="ARBA" id="ARBA00022741"/>
    </source>
</evidence>
<dbReference type="AlphaFoldDB" id="A0A382AVL0"/>
<dbReference type="GO" id="GO:0005524">
    <property type="term" value="F:ATP binding"/>
    <property type="evidence" value="ECO:0007669"/>
    <property type="project" value="UniProtKB-KW"/>
</dbReference>
<dbReference type="Gene3D" id="1.20.1200.10">
    <property type="entry name" value="Cobalamin adenosyltransferase-like"/>
    <property type="match status" value="1"/>
</dbReference>
<proteinExistence type="predicted"/>
<dbReference type="InterPro" id="IPR029499">
    <property type="entry name" value="PduO-typ"/>
</dbReference>
<sequence>MRISKVTTKTGDKGETGLGDGSRVSKSHPLVWFLGEIDELNSYLSLAISSCSQDTIVLELQSIQQDLFNMGGEASMPKDEMKLLTKDRVSFLEDRIENINEKLPPLEEFILPGGDEFCSRIHVLRAICRRVERYCVQAKEEGIEIGYWLLYLNRLSDYFFVLSRHFSLKDGEDEIHWDRNK</sequence>
<keyword evidence="2" id="KW-0547">Nucleotide-binding</keyword>
<organism evidence="6">
    <name type="scientific">marine metagenome</name>
    <dbReference type="NCBI Taxonomy" id="408172"/>
    <lineage>
        <taxon>unclassified sequences</taxon>
        <taxon>metagenomes</taxon>
        <taxon>ecological metagenomes</taxon>
    </lineage>
</organism>
<evidence type="ECO:0000256" key="1">
    <source>
        <dbReference type="ARBA" id="ARBA00022679"/>
    </source>
</evidence>
<dbReference type="NCBIfam" id="TIGR00636">
    <property type="entry name" value="PduO_Nterm"/>
    <property type="match status" value="1"/>
</dbReference>
<gene>
    <name evidence="6" type="ORF">METZ01_LOCUS158419</name>
</gene>
<dbReference type="PANTHER" id="PTHR12213:SF0">
    <property type="entry name" value="CORRINOID ADENOSYLTRANSFERASE MMAB"/>
    <property type="match status" value="1"/>
</dbReference>
<dbReference type="InterPro" id="IPR036451">
    <property type="entry name" value="CblAdoTrfase-like_sf"/>
</dbReference>
<reference evidence="6" key="1">
    <citation type="submission" date="2018-05" db="EMBL/GenBank/DDBJ databases">
        <authorList>
            <person name="Lanie J.A."/>
            <person name="Ng W.-L."/>
            <person name="Kazmierczak K.M."/>
            <person name="Andrzejewski T.M."/>
            <person name="Davidsen T.M."/>
            <person name="Wayne K.J."/>
            <person name="Tettelin H."/>
            <person name="Glass J.I."/>
            <person name="Rusch D."/>
            <person name="Podicherti R."/>
            <person name="Tsui H.-C.T."/>
            <person name="Winkler M.E."/>
        </authorList>
    </citation>
    <scope>NUCLEOTIDE SEQUENCE</scope>
</reference>
<evidence type="ECO:0000259" key="5">
    <source>
        <dbReference type="Pfam" id="PF01923"/>
    </source>
</evidence>
<evidence type="ECO:0000256" key="3">
    <source>
        <dbReference type="ARBA" id="ARBA00022840"/>
    </source>
</evidence>
<dbReference type="PANTHER" id="PTHR12213">
    <property type="entry name" value="CORRINOID ADENOSYLTRANSFERASE"/>
    <property type="match status" value="1"/>
</dbReference>
<evidence type="ECO:0000313" key="6">
    <source>
        <dbReference type="EMBL" id="SVB05565.1"/>
    </source>
</evidence>
<feature type="region of interest" description="Disordered" evidence="4">
    <location>
        <begin position="1"/>
        <end position="23"/>
    </location>
</feature>
<dbReference type="Pfam" id="PF01923">
    <property type="entry name" value="Cob_adeno_trans"/>
    <property type="match status" value="1"/>
</dbReference>
<dbReference type="GO" id="GO:0008817">
    <property type="term" value="F:corrinoid adenosyltransferase activity"/>
    <property type="evidence" value="ECO:0007669"/>
    <property type="project" value="TreeGrafter"/>
</dbReference>
<feature type="domain" description="Cobalamin adenosyltransferase-like" evidence="5">
    <location>
        <begin position="7"/>
        <end position="165"/>
    </location>
</feature>
<dbReference type="InterPro" id="IPR016030">
    <property type="entry name" value="CblAdoTrfase-like"/>
</dbReference>
<keyword evidence="3" id="KW-0067">ATP-binding</keyword>